<dbReference type="Proteomes" id="UP001638806">
    <property type="component" value="Unassembled WGS sequence"/>
</dbReference>
<name>A0ACC4DT15_PURLI</name>
<proteinExistence type="predicted"/>
<comment type="caution">
    <text evidence="1">The sequence shown here is derived from an EMBL/GenBank/DDBJ whole genome shotgun (WGS) entry which is preliminary data.</text>
</comment>
<keyword evidence="2" id="KW-1185">Reference proteome</keyword>
<organism evidence="1 2">
    <name type="scientific">Purpureocillium lilacinum</name>
    <name type="common">Paecilomyces lilacinus</name>
    <dbReference type="NCBI Taxonomy" id="33203"/>
    <lineage>
        <taxon>Eukaryota</taxon>
        <taxon>Fungi</taxon>
        <taxon>Dikarya</taxon>
        <taxon>Ascomycota</taxon>
        <taxon>Pezizomycotina</taxon>
        <taxon>Sordariomycetes</taxon>
        <taxon>Hypocreomycetidae</taxon>
        <taxon>Hypocreales</taxon>
        <taxon>Ophiocordycipitaceae</taxon>
        <taxon>Purpureocillium</taxon>
    </lineage>
</organism>
<evidence type="ECO:0000313" key="2">
    <source>
        <dbReference type="Proteomes" id="UP001638806"/>
    </source>
</evidence>
<reference evidence="1" key="1">
    <citation type="submission" date="2024-12" db="EMBL/GenBank/DDBJ databases">
        <title>Comparative genomics and development of molecular markers within Purpureocillium lilacinum and among Purpureocillium species.</title>
        <authorList>
            <person name="Yeh Z.-Y."/>
            <person name="Ni N.-T."/>
            <person name="Lo P.-H."/>
            <person name="Mushyakhwo K."/>
            <person name="Lin C.-F."/>
            <person name="Nai Y.-S."/>
        </authorList>
    </citation>
    <scope>NUCLEOTIDE SEQUENCE</scope>
    <source>
        <strain evidence="1">NCHU-NPUST-175</strain>
    </source>
</reference>
<accession>A0ACC4DT15</accession>
<sequence>MVASHFDKIRKTHGGGGRGPRALEACKTRPQAWFRFRMTQSELCPDVAERREKQKTMDHGVCCDIKGRPVHGDTCLGCRKVPLDAPVGSTMHAWPGSGRRTGPVEGVSETKADSFSTVGHSRTSPTDGEICMLGGVLHAGIVVVSADPAFCPRPSAITVELHWRRDLHAGTGGQAGGATTGKGGTALSPAPAHDMPRAVVVFFGRWAASQLRHAHCPREGSAG</sequence>
<gene>
    <name evidence="1" type="ORF">ACCO45_007204</name>
</gene>
<dbReference type="EMBL" id="JBGNUJ010000006">
    <property type="protein sequence ID" value="KAL3959042.1"/>
    <property type="molecule type" value="Genomic_DNA"/>
</dbReference>
<protein>
    <submittedName>
        <fullName evidence="1">Uncharacterized protein</fullName>
    </submittedName>
</protein>
<evidence type="ECO:0000313" key="1">
    <source>
        <dbReference type="EMBL" id="KAL3959042.1"/>
    </source>
</evidence>